<dbReference type="InterPro" id="IPR035068">
    <property type="entry name" value="TldD/PmbA_N"/>
</dbReference>
<dbReference type="SUPFAM" id="SSF111283">
    <property type="entry name" value="Putative modulator of DNA gyrase, PmbA/TldD"/>
    <property type="match status" value="1"/>
</dbReference>
<protein>
    <recommendedName>
        <fullName evidence="7">TldD/PmbA family protein</fullName>
    </recommendedName>
</protein>
<organism evidence="5 6">
    <name type="scientific">Dethiosulfatarculus sandiegensis</name>
    <dbReference type="NCBI Taxonomy" id="1429043"/>
    <lineage>
        <taxon>Bacteria</taxon>
        <taxon>Pseudomonadati</taxon>
        <taxon>Thermodesulfobacteriota</taxon>
        <taxon>Desulfarculia</taxon>
        <taxon>Desulfarculales</taxon>
        <taxon>Desulfarculaceae</taxon>
        <taxon>Dethiosulfatarculus</taxon>
    </lineage>
</organism>
<proteinExistence type="inferred from homology"/>
<feature type="domain" description="Metalloprotease TldD/E C-terminal" evidence="3">
    <location>
        <begin position="226"/>
        <end position="444"/>
    </location>
</feature>
<dbReference type="PANTHER" id="PTHR43421:SF1">
    <property type="entry name" value="METALLOPROTEASE PMBA"/>
    <property type="match status" value="1"/>
</dbReference>
<comment type="similarity">
    <text evidence="1">Belongs to the peptidase U62 family.</text>
</comment>
<dbReference type="InterPro" id="IPR036059">
    <property type="entry name" value="TldD/PmbA_sf"/>
</dbReference>
<dbReference type="Proteomes" id="UP000032233">
    <property type="component" value="Unassembled WGS sequence"/>
</dbReference>
<dbReference type="STRING" id="1429043.X474_09130"/>
<dbReference type="InterPro" id="IPR045570">
    <property type="entry name" value="Metalloprtase-TldD/E_cen_dom"/>
</dbReference>
<dbReference type="InterPro" id="IPR047657">
    <property type="entry name" value="PmbA"/>
</dbReference>
<dbReference type="Pfam" id="PF19289">
    <property type="entry name" value="PmbA_TldD_3rd"/>
    <property type="match status" value="1"/>
</dbReference>
<dbReference type="InterPro" id="IPR045569">
    <property type="entry name" value="Metalloprtase-TldD/E_C"/>
</dbReference>
<comment type="caution">
    <text evidence="5">The sequence shown here is derived from an EMBL/GenBank/DDBJ whole genome shotgun (WGS) entry which is preliminary data.</text>
</comment>
<dbReference type="GO" id="GO:0006508">
    <property type="term" value="P:proteolysis"/>
    <property type="evidence" value="ECO:0007669"/>
    <property type="project" value="InterPro"/>
</dbReference>
<evidence type="ECO:0008006" key="7">
    <source>
        <dbReference type="Google" id="ProtNLM"/>
    </source>
</evidence>
<dbReference type="EMBL" id="AZAC01000011">
    <property type="protein sequence ID" value="KIX14372.1"/>
    <property type="molecule type" value="Genomic_DNA"/>
</dbReference>
<dbReference type="OrthoDB" id="9803618at2"/>
<evidence type="ECO:0000313" key="5">
    <source>
        <dbReference type="EMBL" id="KIX14372.1"/>
    </source>
</evidence>
<dbReference type="Pfam" id="PF01523">
    <property type="entry name" value="PmbA_TldD_1st"/>
    <property type="match status" value="1"/>
</dbReference>
<evidence type="ECO:0000313" key="6">
    <source>
        <dbReference type="Proteomes" id="UP000032233"/>
    </source>
</evidence>
<dbReference type="InParanoid" id="A0A0D2GHJ6"/>
<evidence type="ECO:0000256" key="1">
    <source>
        <dbReference type="ARBA" id="ARBA00005836"/>
    </source>
</evidence>
<gene>
    <name evidence="5" type="ORF">X474_09130</name>
</gene>
<accession>A0A0D2GHJ6</accession>
<dbReference type="RefSeq" id="WP_044348045.1">
    <property type="nucleotide sequence ID" value="NZ_AZAC01000011.1"/>
</dbReference>
<evidence type="ECO:0000259" key="4">
    <source>
        <dbReference type="Pfam" id="PF19290"/>
    </source>
</evidence>
<dbReference type="Pfam" id="PF19290">
    <property type="entry name" value="PmbA_TldD_2nd"/>
    <property type="match status" value="1"/>
</dbReference>
<feature type="domain" description="Metalloprotease TldD/E N-terminal" evidence="2">
    <location>
        <begin position="22"/>
        <end position="84"/>
    </location>
</feature>
<name>A0A0D2GHJ6_9BACT</name>
<dbReference type="Gene3D" id="3.30.2290.10">
    <property type="entry name" value="PmbA/TldD superfamily"/>
    <property type="match status" value="1"/>
</dbReference>
<feature type="domain" description="Metalloprotease TldD/E central" evidence="4">
    <location>
        <begin position="118"/>
        <end position="218"/>
    </location>
</feature>
<sequence length="445" mass="47314">MKRKSEITEAGRLLKASDADHWEVIASRTQSLELSVRDDKVDKFSQAESLGYSIRVIKEGRLGFSYLIGGTREELARAVDQALVSAKASELEFSGSLPSAGAEYSETEVFDSEALNEPLGEKQKRAVALARAAREADPRISHVYPAGIEEYTSHLDLLNSNGLDLSHKSTYFSIGAEALAEENGEQEVGFEGRGSRFLADLDPVDVGRAAGLRAVANLGGKPVSDGLYDVILENQVVAQFLGILSASMSGESVFKGRSLLADKQEKLILNSAVTILDDGLYPKGPGTRPFDGEGTPTRCTSLVEKGVVKNFIYDCLWAHFQGGQSTGNAVRGSLKAPPSVGFNNLILEPGLKTTAELASGLKKGIFITEILGGHTADPISGDFSFGAAGRLIENGTLTSPVKSIAIAGNILKVFEAMKEIANDFRFFGTTGCASALVTEMSVSGP</sequence>
<dbReference type="AlphaFoldDB" id="A0A0D2GHJ6"/>
<dbReference type="GO" id="GO:0008237">
    <property type="term" value="F:metallopeptidase activity"/>
    <property type="evidence" value="ECO:0007669"/>
    <property type="project" value="InterPro"/>
</dbReference>
<dbReference type="PANTHER" id="PTHR43421">
    <property type="entry name" value="METALLOPROTEASE PMBA"/>
    <property type="match status" value="1"/>
</dbReference>
<dbReference type="InterPro" id="IPR002510">
    <property type="entry name" value="Metalloprtase-TldD/E_N"/>
</dbReference>
<reference evidence="5 6" key="1">
    <citation type="submission" date="2013-11" db="EMBL/GenBank/DDBJ databases">
        <title>Metagenomic analysis of a methanogenic consortium involved in long chain n-alkane degradation.</title>
        <authorList>
            <person name="Davidova I.A."/>
            <person name="Callaghan A.V."/>
            <person name="Wawrik B."/>
            <person name="Pruitt S."/>
            <person name="Marks C."/>
            <person name="Duncan K.E."/>
            <person name="Suflita J.M."/>
        </authorList>
    </citation>
    <scope>NUCLEOTIDE SEQUENCE [LARGE SCALE GENOMIC DNA]</scope>
    <source>
        <strain evidence="5 6">SPR</strain>
    </source>
</reference>
<evidence type="ECO:0000259" key="3">
    <source>
        <dbReference type="Pfam" id="PF19289"/>
    </source>
</evidence>
<keyword evidence="6" id="KW-1185">Reference proteome</keyword>
<dbReference type="GO" id="GO:0005829">
    <property type="term" value="C:cytosol"/>
    <property type="evidence" value="ECO:0007669"/>
    <property type="project" value="TreeGrafter"/>
</dbReference>
<dbReference type="PATRIC" id="fig|1429043.3.peg.1932"/>
<evidence type="ECO:0000259" key="2">
    <source>
        <dbReference type="Pfam" id="PF01523"/>
    </source>
</evidence>